<keyword evidence="2" id="KW-1185">Reference proteome</keyword>
<accession>A0A843UQ79</accession>
<sequence length="82" mass="9183">DQVDLGLEEGDLVEVVLEEGLLAEFQLEALPLVDTQSHALQQKLELTKFLKEQCISLFPFIYSIVSTEEFSSVESSLLAIKQ</sequence>
<proteinExistence type="predicted"/>
<comment type="caution">
    <text evidence="1">The sequence shown here is derived from an EMBL/GenBank/DDBJ whole genome shotgun (WGS) entry which is preliminary data.</text>
</comment>
<dbReference type="Proteomes" id="UP000652761">
    <property type="component" value="Unassembled WGS sequence"/>
</dbReference>
<evidence type="ECO:0000313" key="1">
    <source>
        <dbReference type="EMBL" id="MQL85471.1"/>
    </source>
</evidence>
<dbReference type="EMBL" id="NMUH01000830">
    <property type="protein sequence ID" value="MQL85471.1"/>
    <property type="molecule type" value="Genomic_DNA"/>
</dbReference>
<organism evidence="1 2">
    <name type="scientific">Colocasia esculenta</name>
    <name type="common">Wild taro</name>
    <name type="synonym">Arum esculentum</name>
    <dbReference type="NCBI Taxonomy" id="4460"/>
    <lineage>
        <taxon>Eukaryota</taxon>
        <taxon>Viridiplantae</taxon>
        <taxon>Streptophyta</taxon>
        <taxon>Embryophyta</taxon>
        <taxon>Tracheophyta</taxon>
        <taxon>Spermatophyta</taxon>
        <taxon>Magnoliopsida</taxon>
        <taxon>Liliopsida</taxon>
        <taxon>Araceae</taxon>
        <taxon>Aroideae</taxon>
        <taxon>Colocasieae</taxon>
        <taxon>Colocasia</taxon>
    </lineage>
</organism>
<evidence type="ECO:0000313" key="2">
    <source>
        <dbReference type="Proteomes" id="UP000652761"/>
    </source>
</evidence>
<name>A0A843UQ79_COLES</name>
<dbReference type="AlphaFoldDB" id="A0A843UQ79"/>
<protein>
    <submittedName>
        <fullName evidence="1">Uncharacterized protein</fullName>
    </submittedName>
</protein>
<feature type="non-terminal residue" evidence="1">
    <location>
        <position position="82"/>
    </location>
</feature>
<gene>
    <name evidence="1" type="ORF">Taro_018000</name>
</gene>
<reference evidence="1" key="1">
    <citation type="submission" date="2017-07" db="EMBL/GenBank/DDBJ databases">
        <title>Taro Niue Genome Assembly and Annotation.</title>
        <authorList>
            <person name="Atibalentja N."/>
            <person name="Keating K."/>
            <person name="Fields C.J."/>
        </authorList>
    </citation>
    <scope>NUCLEOTIDE SEQUENCE</scope>
    <source>
        <strain evidence="1">Niue_2</strain>
        <tissue evidence="1">Leaf</tissue>
    </source>
</reference>